<feature type="compositionally biased region" description="Low complexity" evidence="2">
    <location>
        <begin position="743"/>
        <end position="760"/>
    </location>
</feature>
<feature type="region of interest" description="Disordered" evidence="2">
    <location>
        <begin position="843"/>
        <end position="884"/>
    </location>
</feature>
<dbReference type="InterPro" id="IPR007527">
    <property type="entry name" value="Znf_SWIM"/>
</dbReference>
<protein>
    <recommendedName>
        <fullName evidence="3">SWIM-type domain-containing protein</fullName>
    </recommendedName>
</protein>
<name>A0ABQ9GA96_9NEOP</name>
<feature type="compositionally biased region" description="Basic and acidic residues" evidence="2">
    <location>
        <begin position="860"/>
        <end position="874"/>
    </location>
</feature>
<dbReference type="Pfam" id="PF25572">
    <property type="entry name" value="TPR_ZSWIM8"/>
    <property type="match status" value="1"/>
</dbReference>
<feature type="compositionally biased region" description="Low complexity" evidence="2">
    <location>
        <begin position="843"/>
        <end position="858"/>
    </location>
</feature>
<feature type="region of interest" description="Disordered" evidence="2">
    <location>
        <begin position="1213"/>
        <end position="1293"/>
    </location>
</feature>
<dbReference type="Proteomes" id="UP001159363">
    <property type="component" value="Chromosome 13"/>
</dbReference>
<dbReference type="InterPro" id="IPR057945">
    <property type="entry name" value="TPR_ZSWIM8"/>
</dbReference>
<evidence type="ECO:0000259" key="3">
    <source>
        <dbReference type="PROSITE" id="PS50966"/>
    </source>
</evidence>
<keyword evidence="1" id="KW-0862">Zinc</keyword>
<evidence type="ECO:0000256" key="1">
    <source>
        <dbReference type="PROSITE-ProRule" id="PRU00325"/>
    </source>
</evidence>
<keyword evidence="1" id="KW-0479">Metal-binding</keyword>
<keyword evidence="5" id="KW-1185">Reference proteome</keyword>
<dbReference type="PROSITE" id="PS50966">
    <property type="entry name" value="ZF_SWIM"/>
    <property type="match status" value="1"/>
</dbReference>
<dbReference type="EMBL" id="JARBHB010000014">
    <property type="protein sequence ID" value="KAJ8869333.1"/>
    <property type="molecule type" value="Genomic_DNA"/>
</dbReference>
<gene>
    <name evidence="4" type="ORF">PR048_030908</name>
</gene>
<feature type="compositionally biased region" description="Polar residues" evidence="2">
    <location>
        <begin position="1256"/>
        <end position="1289"/>
    </location>
</feature>
<organism evidence="4 5">
    <name type="scientific">Dryococelus australis</name>
    <dbReference type="NCBI Taxonomy" id="614101"/>
    <lineage>
        <taxon>Eukaryota</taxon>
        <taxon>Metazoa</taxon>
        <taxon>Ecdysozoa</taxon>
        <taxon>Arthropoda</taxon>
        <taxon>Hexapoda</taxon>
        <taxon>Insecta</taxon>
        <taxon>Pterygota</taxon>
        <taxon>Neoptera</taxon>
        <taxon>Polyneoptera</taxon>
        <taxon>Phasmatodea</taxon>
        <taxon>Verophasmatodea</taxon>
        <taxon>Anareolatae</taxon>
        <taxon>Phasmatidae</taxon>
        <taxon>Eurycanthinae</taxon>
        <taxon>Dryococelus</taxon>
    </lineage>
</organism>
<keyword evidence="1" id="KW-0863">Zinc-finger</keyword>
<feature type="compositionally biased region" description="Basic and acidic residues" evidence="2">
    <location>
        <begin position="761"/>
        <end position="775"/>
    </location>
</feature>
<dbReference type="PANTHER" id="PTHR22619:SF1">
    <property type="entry name" value="ZINC FINGER SWIM DOMAIN-CONTAINING PROTEIN 8"/>
    <property type="match status" value="1"/>
</dbReference>
<proteinExistence type="predicted"/>
<sequence length="1401" mass="153942">MRVRQSEYGAAPECKCVGNKRSTREPADMWHRLAQFPHARENPGATLPVIKPCWPWWEASFHLSASVAVPPSLPGQTRGQYNVAVTFDRRRITSCNCTCTSTAYWCSHVVAVCLHRIHLNFFFPATHNSVTADAGMPASSCERVTVSLGEGPAAEVCPVSDQRTAPADPANCTEDTGRSSVLAVFNHQLGNASPHYVIAQMGYYSPTINSVMPRLTMCLHKWGTIHQPSQEYPVCGAPDPTAGPSANDQTSWYLDEKTLHDNIKKILIKFCIPAPIVFSDVNYLSNSAPPAAAEWTSLLRPLRGREPEGMWNLLSIAREMFKRNDRNAVPLLEIITEECMACEQILVWWFNTKVALHNGSSGHAGGKHSNVNSNSHTSQHACSSLCDEIVVLWRLAALNPGLSSEERELLHEQFRNWHLKIIEKVKDVLIPPRAVFSVSCLSGRLEKGFHPRLLLGLVGGSENEKRILTSKDIPRRRLTQRLAVVARALVIEVGQLSFGRYKIILMGGDETAATTAVVTGRVQFVTAALYWEHMLIYAIHIIKTRGGNVNNPQTVPGSGVTRSANSFRNDIEAFSGFKSAVEACYLDWDDYPLPSITYVSGVNRLYHCPFTCFRHGESARPDNLVNSSQAVLNCEPPFHHHEHARHTRHHHKPHHHAPKRQMMINSFVEFSYMDCRHLGNHFPLVPMPIGGLPEVMRSRDGNRSSVSSEGFCENDADPDILNDTFVGSSLQGVMDPDLQECATSSESSSSGTSGIMPSESMCKKWQGESSSHSDDQMCMNLGPPISMPTGLSYFPMYEIPFTSGHGDPPKPITNFSLAMPSETSAASILCKNREEPVTPLASSLVLDGDSDSSGSAGSPQEEREVSRRPSKDESSNSDSQQSADEYHVYYYDPKALACQAGNIDKPKAPEAKQEEQGNLLSTISVFANLKKMEDPWEILFARAEGLHAHGHGREACTLAVQLAEELLANPPDLMIELPPMPTKNKRKKINPVSHQLSCLASATLAKCAFLCTVLAENPDHSHLAFRVGLFGLEMARPPASTKPLEVKLANQETELVCLLKRIPLGLWELKVIRERAEQLKNGTLRSRGDALLPIMVASFIFEALAIPPERNSHMVIANAMGREQRCQLQSPSLRLPTDETLGFEAAVAALGLKANVSEADHPLLCEGTRRQRGDLAIALLLYYKDEPSKIARIMEKLLDRDIHMLVKLPIQSSHYSTKPQASSRRREDSVSSEPVAASTSEPAVIDCAAVSGAGSRPQSSTSAELEQGMSTMSLGTAPQSSVSQMASISRSKEPVRYKGKRAYPSIPNQPSEASAHFMFELAKTVLTKAGGNSSTSLFTQASTSQNHHGPHRALHICAFQIGLYALGLHNCVSPNWLSRTYSSHVSWITGDSHVPSNMLVV</sequence>
<reference evidence="4 5" key="1">
    <citation type="submission" date="2023-02" db="EMBL/GenBank/DDBJ databases">
        <title>LHISI_Scaffold_Assembly.</title>
        <authorList>
            <person name="Stuart O.P."/>
            <person name="Cleave R."/>
            <person name="Magrath M.J.L."/>
            <person name="Mikheyev A.S."/>
        </authorList>
    </citation>
    <scope>NUCLEOTIDE SEQUENCE [LARGE SCALE GENOMIC DNA]</scope>
    <source>
        <strain evidence="4">Daus_M_001</strain>
        <tissue evidence="4">Leg muscle</tissue>
    </source>
</reference>
<accession>A0ABQ9GA96</accession>
<evidence type="ECO:0000313" key="5">
    <source>
        <dbReference type="Proteomes" id="UP001159363"/>
    </source>
</evidence>
<evidence type="ECO:0000256" key="2">
    <source>
        <dbReference type="SAM" id="MobiDB-lite"/>
    </source>
</evidence>
<feature type="region of interest" description="Disordered" evidence="2">
    <location>
        <begin position="740"/>
        <end position="779"/>
    </location>
</feature>
<feature type="domain" description="SWIM-type" evidence="3">
    <location>
        <begin position="81"/>
        <end position="117"/>
    </location>
</feature>
<comment type="caution">
    <text evidence="4">The sequence shown here is derived from an EMBL/GenBank/DDBJ whole genome shotgun (WGS) entry which is preliminary data.</text>
</comment>
<evidence type="ECO:0000313" key="4">
    <source>
        <dbReference type="EMBL" id="KAJ8869333.1"/>
    </source>
</evidence>
<dbReference type="Pfam" id="PF04434">
    <property type="entry name" value="SWIM"/>
    <property type="match status" value="1"/>
</dbReference>
<dbReference type="PANTHER" id="PTHR22619">
    <property type="entry name" value="ZINC FINGER SWIM DOMAIN CONTAINING PROTEIN 4, 5, 6"/>
    <property type="match status" value="1"/>
</dbReference>